<gene>
    <name evidence="1" type="ORF">PILCRDRAFT_89000</name>
</gene>
<dbReference type="Proteomes" id="UP000054166">
    <property type="component" value="Unassembled WGS sequence"/>
</dbReference>
<reference evidence="2" key="2">
    <citation type="submission" date="2015-01" db="EMBL/GenBank/DDBJ databases">
        <title>Evolutionary Origins and Diversification of the Mycorrhizal Mutualists.</title>
        <authorList>
            <consortium name="DOE Joint Genome Institute"/>
            <consortium name="Mycorrhizal Genomics Consortium"/>
            <person name="Kohler A."/>
            <person name="Kuo A."/>
            <person name="Nagy L.G."/>
            <person name="Floudas D."/>
            <person name="Copeland A."/>
            <person name="Barry K.W."/>
            <person name="Cichocki N."/>
            <person name="Veneault-Fourrey C."/>
            <person name="LaButti K."/>
            <person name="Lindquist E.A."/>
            <person name="Lipzen A."/>
            <person name="Lundell T."/>
            <person name="Morin E."/>
            <person name="Murat C."/>
            <person name="Riley R."/>
            <person name="Ohm R."/>
            <person name="Sun H."/>
            <person name="Tunlid A."/>
            <person name="Henrissat B."/>
            <person name="Grigoriev I.V."/>
            <person name="Hibbett D.S."/>
            <person name="Martin F."/>
        </authorList>
    </citation>
    <scope>NUCLEOTIDE SEQUENCE [LARGE SCALE GENOMIC DNA]</scope>
    <source>
        <strain evidence="2">F 1598</strain>
    </source>
</reference>
<name>A0A0C3FRY9_PILCF</name>
<dbReference type="STRING" id="765440.A0A0C3FRY9"/>
<dbReference type="HOGENOM" id="CLU_516890_0_0_1"/>
<dbReference type="SUPFAM" id="SSF53098">
    <property type="entry name" value="Ribonuclease H-like"/>
    <property type="match status" value="1"/>
</dbReference>
<evidence type="ECO:0008006" key="3">
    <source>
        <dbReference type="Google" id="ProtNLM"/>
    </source>
</evidence>
<dbReference type="EMBL" id="KN832997">
    <property type="protein sequence ID" value="KIM81901.1"/>
    <property type="molecule type" value="Genomic_DNA"/>
</dbReference>
<sequence length="527" mass="59944">MNYACMETELQTQAMEMVLPTCGKISTMKNHAKSCHWFSDAYFGSLREDVLVRQAQMKDKENMTTSASLVSNWNIVTPFTLHGQASTVARPLKRTCMATNVSYGDAPAYDDNIQKEFCNDLCKLFVANSWAWQSWGIVPDCKVLSGSILNNQVAEVEERVKVKIQGKFGIAQCDGWKNNAKKYGVINGPDAKKGQRLLFEKYNWMIILLCWAHQLNLIVGDVLDVKHELIDIMKITLVIITWLNGHSMPLAWLYTEQLSTYGKSLTIFLPVVTRWLMHYHAISQLLAIKGAIHCLWFGQAEEIISMAGNVNKQANTHQANYTCLDHVLLTLGNLFRTYSTMTTEQPICDEVIDSLEKRWAAADQDVFNLSLVSHPWIQGHCFSIGAGLSRMDLFNMAEHVFKRVFKEDPDYFIFMKEFMEFLNGTGRFLDEMMRLESLKANYAKENRPLNLVAIWGLMVDNSNSIARLAIRIYSIIANSGATEHNFSDFGNIQMKKRNLLKIEKVHKTNVLCMDILCCHAELGLTES</sequence>
<dbReference type="InParanoid" id="A0A0C3FRY9"/>
<dbReference type="AlphaFoldDB" id="A0A0C3FRY9"/>
<proteinExistence type="predicted"/>
<dbReference type="InterPro" id="IPR012337">
    <property type="entry name" value="RNaseH-like_sf"/>
</dbReference>
<keyword evidence="2" id="KW-1185">Reference proteome</keyword>
<organism evidence="1 2">
    <name type="scientific">Piloderma croceum (strain F 1598)</name>
    <dbReference type="NCBI Taxonomy" id="765440"/>
    <lineage>
        <taxon>Eukaryota</taxon>
        <taxon>Fungi</taxon>
        <taxon>Dikarya</taxon>
        <taxon>Basidiomycota</taxon>
        <taxon>Agaricomycotina</taxon>
        <taxon>Agaricomycetes</taxon>
        <taxon>Agaricomycetidae</taxon>
        <taxon>Atheliales</taxon>
        <taxon>Atheliaceae</taxon>
        <taxon>Piloderma</taxon>
    </lineage>
</organism>
<evidence type="ECO:0000313" key="2">
    <source>
        <dbReference type="Proteomes" id="UP000054166"/>
    </source>
</evidence>
<protein>
    <recommendedName>
        <fullName evidence="3">DUF659 domain-containing protein</fullName>
    </recommendedName>
</protein>
<evidence type="ECO:0000313" key="1">
    <source>
        <dbReference type="EMBL" id="KIM81901.1"/>
    </source>
</evidence>
<reference evidence="1 2" key="1">
    <citation type="submission" date="2014-04" db="EMBL/GenBank/DDBJ databases">
        <authorList>
            <consortium name="DOE Joint Genome Institute"/>
            <person name="Kuo A."/>
            <person name="Tarkka M."/>
            <person name="Buscot F."/>
            <person name="Kohler A."/>
            <person name="Nagy L.G."/>
            <person name="Floudas D."/>
            <person name="Copeland A."/>
            <person name="Barry K.W."/>
            <person name="Cichocki N."/>
            <person name="Veneault-Fourrey C."/>
            <person name="LaButti K."/>
            <person name="Lindquist E.A."/>
            <person name="Lipzen A."/>
            <person name="Lundell T."/>
            <person name="Morin E."/>
            <person name="Murat C."/>
            <person name="Sun H."/>
            <person name="Tunlid A."/>
            <person name="Henrissat B."/>
            <person name="Grigoriev I.V."/>
            <person name="Hibbett D.S."/>
            <person name="Martin F."/>
            <person name="Nordberg H.P."/>
            <person name="Cantor M.N."/>
            <person name="Hua S.X."/>
        </authorList>
    </citation>
    <scope>NUCLEOTIDE SEQUENCE [LARGE SCALE GENOMIC DNA]</scope>
    <source>
        <strain evidence="1 2">F 1598</strain>
    </source>
</reference>
<dbReference type="OrthoDB" id="2423954at2759"/>
<accession>A0A0C3FRY9</accession>